<name>A0A963YWX4_9PROT</name>
<evidence type="ECO:0000313" key="3">
    <source>
        <dbReference type="Proteomes" id="UP000708298"/>
    </source>
</evidence>
<dbReference type="Gene3D" id="1.10.3130.20">
    <property type="entry name" value="Phycobilisome linker domain"/>
    <property type="match status" value="1"/>
</dbReference>
<proteinExistence type="predicted"/>
<dbReference type="InterPro" id="IPR025282">
    <property type="entry name" value="DUF4214"/>
</dbReference>
<feature type="domain" description="DUF4214" evidence="1">
    <location>
        <begin position="8"/>
        <end position="58"/>
    </location>
</feature>
<protein>
    <submittedName>
        <fullName evidence="2">DUF4214 domain-containing protein</fullName>
    </submittedName>
</protein>
<evidence type="ECO:0000313" key="2">
    <source>
        <dbReference type="EMBL" id="MCB8877658.1"/>
    </source>
</evidence>
<dbReference type="AlphaFoldDB" id="A0A963YWX4"/>
<comment type="caution">
    <text evidence="2">The sequence shown here is derived from an EMBL/GenBank/DDBJ whole genome shotgun (WGS) entry which is preliminary data.</text>
</comment>
<reference evidence="2" key="1">
    <citation type="journal article" date="2021" name="Microorganisms">
        <title>Acidisoma silvae sp. nov. and Acidisomacellulosilytica sp. nov., Two Acidophilic Bacteria Isolated from Decaying Wood, Hydrolyzing Cellulose and Producing Poly-3-hydroxybutyrate.</title>
        <authorList>
            <person name="Mieszkin S."/>
            <person name="Pouder E."/>
            <person name="Uroz S."/>
            <person name="Simon-Colin C."/>
            <person name="Alain K."/>
        </authorList>
    </citation>
    <scope>NUCLEOTIDE SEQUENCE</scope>
    <source>
        <strain evidence="2">HW T2.11</strain>
    </source>
</reference>
<dbReference type="InterPro" id="IPR038255">
    <property type="entry name" value="PBS_linker_sf"/>
</dbReference>
<evidence type="ECO:0000259" key="1">
    <source>
        <dbReference type="Pfam" id="PF13946"/>
    </source>
</evidence>
<reference evidence="2" key="2">
    <citation type="submission" date="2021-01" db="EMBL/GenBank/DDBJ databases">
        <authorList>
            <person name="Mieszkin S."/>
            <person name="Pouder E."/>
            <person name="Alain K."/>
        </authorList>
    </citation>
    <scope>NUCLEOTIDE SEQUENCE</scope>
    <source>
        <strain evidence="2">HW T2.11</strain>
    </source>
</reference>
<dbReference type="RefSeq" id="WP_227323305.1">
    <property type="nucleotide sequence ID" value="NZ_JAESVB010000015.1"/>
</dbReference>
<organism evidence="2 3">
    <name type="scientific">Acidisoma silvae</name>
    <dbReference type="NCBI Taxonomy" id="2802396"/>
    <lineage>
        <taxon>Bacteria</taxon>
        <taxon>Pseudomonadati</taxon>
        <taxon>Pseudomonadota</taxon>
        <taxon>Alphaproteobacteria</taxon>
        <taxon>Acetobacterales</taxon>
        <taxon>Acidocellaceae</taxon>
        <taxon>Acidisoma</taxon>
    </lineage>
</organism>
<keyword evidence="3" id="KW-1185">Reference proteome</keyword>
<dbReference type="Proteomes" id="UP000708298">
    <property type="component" value="Unassembled WGS sequence"/>
</dbReference>
<dbReference type="Pfam" id="PF13946">
    <property type="entry name" value="DUF4214"/>
    <property type="match status" value="1"/>
</dbReference>
<gene>
    <name evidence="2" type="ORF">ASILVAE211_20855</name>
</gene>
<accession>A0A963YWX4</accession>
<dbReference type="EMBL" id="JAESVB010000015">
    <property type="protein sequence ID" value="MCB8877658.1"/>
    <property type="molecule type" value="Genomic_DNA"/>
</dbReference>
<sequence length="133" mass="14972">MNFNAAQKLVGALYGNILHRDADQDGFNYNVHGLTNNLVSVKEIMYEFFTSEEFFKKFVVNQTPNELSRNLLACFFGASDVVSADLLRVRDNMIKAGLPGVVTALMEDPRFFDRHGSHGVPRYEEKVQILIGA</sequence>